<dbReference type="OrthoDB" id="674604at2759"/>
<dbReference type="InterPro" id="IPR036322">
    <property type="entry name" value="WD40_repeat_dom_sf"/>
</dbReference>
<evidence type="ECO:0000259" key="6">
    <source>
        <dbReference type="Pfam" id="PF24951"/>
    </source>
</evidence>
<dbReference type="InterPro" id="IPR006594">
    <property type="entry name" value="LisH"/>
</dbReference>
<dbReference type="PANTHER" id="PTHR22731:SF3">
    <property type="entry name" value="RIBONUCLEASES P_MRP PROTEIN SUBUNIT POP1"/>
    <property type="match status" value="1"/>
</dbReference>
<dbReference type="PROSITE" id="PS50294">
    <property type="entry name" value="WD_REPEATS_REGION"/>
    <property type="match status" value="2"/>
</dbReference>
<keyword evidence="8" id="KW-1185">Reference proteome</keyword>
<feature type="repeat" description="WD" evidence="3">
    <location>
        <begin position="132"/>
        <end position="164"/>
    </location>
</feature>
<dbReference type="PANTHER" id="PTHR22731">
    <property type="entry name" value="RIBONUCLEASES P/MRP PROTEIN SUBUNIT POP1"/>
    <property type="match status" value="1"/>
</dbReference>
<evidence type="ECO:0000256" key="3">
    <source>
        <dbReference type="PROSITE-ProRule" id="PRU00221"/>
    </source>
</evidence>
<evidence type="ECO:0000313" key="8">
    <source>
        <dbReference type="Proteomes" id="UP000605970"/>
    </source>
</evidence>
<dbReference type="PROSITE" id="PS50896">
    <property type="entry name" value="LISH"/>
    <property type="match status" value="1"/>
</dbReference>
<accession>A0A8T0A270</accession>
<evidence type="ECO:0000313" key="7">
    <source>
        <dbReference type="EMBL" id="KAF7639917.1"/>
    </source>
</evidence>
<dbReference type="InterPro" id="IPR015943">
    <property type="entry name" value="WD40/YVTN_repeat-like_dom_sf"/>
</dbReference>
<dbReference type="InterPro" id="IPR009723">
    <property type="entry name" value="Pop1_N"/>
</dbReference>
<dbReference type="InterPro" id="IPR039182">
    <property type="entry name" value="Pop1"/>
</dbReference>
<dbReference type="PROSITE" id="PS00678">
    <property type="entry name" value="WD_REPEATS_1"/>
    <property type="match status" value="1"/>
</dbReference>
<dbReference type="SUPFAM" id="SSF50249">
    <property type="entry name" value="Nucleic acid-binding proteins"/>
    <property type="match status" value="1"/>
</dbReference>
<dbReference type="InterPro" id="IPR019775">
    <property type="entry name" value="WD40_repeat_CS"/>
</dbReference>
<protein>
    <submittedName>
        <fullName evidence="7">Lissencephaly-1-like protein</fullName>
    </submittedName>
</protein>
<feature type="domain" description="Pop1 N-terminal" evidence="5">
    <location>
        <begin position="367"/>
        <end position="436"/>
    </location>
</feature>
<feature type="compositionally biased region" description="Acidic residues" evidence="4">
    <location>
        <begin position="610"/>
        <end position="622"/>
    </location>
</feature>
<feature type="compositionally biased region" description="Basic and acidic residues" evidence="4">
    <location>
        <begin position="587"/>
        <end position="609"/>
    </location>
</feature>
<dbReference type="InterPro" id="IPR001680">
    <property type="entry name" value="WD40_rpt"/>
</dbReference>
<dbReference type="PROSITE" id="PS50082">
    <property type="entry name" value="WD_REPEATS_2"/>
    <property type="match status" value="2"/>
</dbReference>
<evidence type="ECO:0000256" key="1">
    <source>
        <dbReference type="ARBA" id="ARBA00022574"/>
    </source>
</evidence>
<sequence>MVMPSKQRDDMNQAIVDYLESHGYNQTASVFRQEANVDENADPALKAQSAGLLEKKWTLTSRLQQKIINLEEKLKQVEKEAAFGGSVVSRDTRRIHEDWIPRPPERYHLTGHRMAVTKVIWDFESGEFERTLKGHTDSVQDVVFNSSGKLLASCSVDLTIKIWDFVNTYECLKTLKGHEHNISSISFLPNRDFILSGSRDKLIKLWDVTNGYCVQNFSKHTEWVRVVLVNEEGTFFASCSNDKIFEVTRIFYRVFENHWALDPEGKCKLGDVVVIRKLPEEKMIASTVPYLVEKVVFEHGVRIDPISKKRNFEGIYADEMNFRKQLVEEIYNEPLDEMDVESEEEVFRPRLVDTAKYVKARLDQIAELLERSMVENSKPRWLSTHIWHAKRFHMQPLWGFKLAIKSCQKSFRPNYRSSISSAVITDRSYLSFIQLTLLNNENLVLISNLLSKFCRKKSSFTFSNTLAFSGNLELPTFLFKPSENFDEFIGPCRFSWSLPNKLNIWLHPSIENDFLNEVYQLDEINIISPSKFNTKKDSPIELSVLRNKISRFQLIGPKALIYLNNVFKLVLDEELDSLECSDYKERVHFSEESKDQDSSQQREKRKKFDDEDDNDNNDDEFELPGTSKADKKHTLDSDEEDNADDYERLDMEKVEGQEDATQEYEGEIKIMPFNMNDDLEEGHFDAFGTFIYNKKEEIIRDAWLDNIEWDKAKDAAGAKWGKLNDDDKTDEKEEDIELKTIYSKLLELLEVDDTIDATLKKLNSQKGLSASEERKKRWAAKKAGNNALPIQNDLILNKIAELTSLADSLVSLGQMEAYQLGPVRIKEMLCEMEPKVEDLAKEAVLDMFAE</sequence>
<dbReference type="GO" id="GO:0005655">
    <property type="term" value="C:nucleolar ribonuclease P complex"/>
    <property type="evidence" value="ECO:0007669"/>
    <property type="project" value="InterPro"/>
</dbReference>
<dbReference type="SUPFAM" id="SSF50978">
    <property type="entry name" value="WD40 repeat-like"/>
    <property type="match status" value="1"/>
</dbReference>
<dbReference type="Gene3D" id="2.130.10.10">
    <property type="entry name" value="YVTN repeat-like/Quinoprotein amine dehydrogenase"/>
    <property type="match status" value="1"/>
</dbReference>
<dbReference type="GO" id="GO:0001682">
    <property type="term" value="P:tRNA 5'-leader removal"/>
    <property type="evidence" value="ECO:0007669"/>
    <property type="project" value="InterPro"/>
</dbReference>
<comment type="caution">
    <text evidence="7">The sequence shown here is derived from an EMBL/GenBank/DDBJ whole genome shotgun (WGS) entry which is preliminary data.</text>
</comment>
<reference evidence="7" key="1">
    <citation type="journal article" date="2020" name="Ecol. Evol.">
        <title>Genome structure and content of the rice root-knot nematode (Meloidogyne graminicola).</title>
        <authorList>
            <person name="Phan N.T."/>
            <person name="Danchin E.G.J."/>
            <person name="Klopp C."/>
            <person name="Perfus-Barbeoch L."/>
            <person name="Kozlowski D.K."/>
            <person name="Koutsovoulos G.D."/>
            <person name="Lopez-Roques C."/>
            <person name="Bouchez O."/>
            <person name="Zahm M."/>
            <person name="Besnard G."/>
            <person name="Bellafiore S."/>
        </authorList>
    </citation>
    <scope>NUCLEOTIDE SEQUENCE</scope>
    <source>
        <strain evidence="7">VN-18</strain>
    </source>
</reference>
<evidence type="ECO:0000256" key="4">
    <source>
        <dbReference type="SAM" id="MobiDB-lite"/>
    </source>
</evidence>
<dbReference type="AlphaFoldDB" id="A0A8T0A270"/>
<dbReference type="InterPro" id="IPR012340">
    <property type="entry name" value="NA-bd_OB-fold"/>
</dbReference>
<keyword evidence="1 3" id="KW-0853">WD repeat</keyword>
<dbReference type="SUPFAM" id="SSF109925">
    <property type="entry name" value="Lissencephaly-1 protein (Lis-1, PAF-AH alpha) N-terminal domain"/>
    <property type="match status" value="1"/>
</dbReference>
<dbReference type="InterPro" id="IPR037190">
    <property type="entry name" value="LIS1_N"/>
</dbReference>
<proteinExistence type="predicted"/>
<dbReference type="Pfam" id="PF24951">
    <property type="entry name" value="LisH_PAC1"/>
    <property type="match status" value="1"/>
</dbReference>
<dbReference type="Pfam" id="PF06978">
    <property type="entry name" value="POP1_N"/>
    <property type="match status" value="1"/>
</dbReference>
<dbReference type="InterPro" id="IPR056795">
    <property type="entry name" value="PAC1-like_LisH-like_dom"/>
</dbReference>
<dbReference type="EMBL" id="JABEBT010000002">
    <property type="protein sequence ID" value="KAF7639917.1"/>
    <property type="molecule type" value="Genomic_DNA"/>
</dbReference>
<dbReference type="Proteomes" id="UP000605970">
    <property type="component" value="Unassembled WGS sequence"/>
</dbReference>
<feature type="domain" description="PAC1-like LisH-like dimerisation" evidence="6">
    <location>
        <begin position="5"/>
        <end position="40"/>
    </location>
</feature>
<dbReference type="Gene3D" id="1.20.960.30">
    <property type="match status" value="1"/>
</dbReference>
<keyword evidence="2" id="KW-0677">Repeat</keyword>
<dbReference type="GO" id="GO:0000172">
    <property type="term" value="C:ribonuclease MRP complex"/>
    <property type="evidence" value="ECO:0007669"/>
    <property type="project" value="InterPro"/>
</dbReference>
<dbReference type="CDD" id="cd00200">
    <property type="entry name" value="WD40"/>
    <property type="match status" value="1"/>
</dbReference>
<feature type="repeat" description="WD" evidence="3">
    <location>
        <begin position="175"/>
        <end position="216"/>
    </location>
</feature>
<dbReference type="SMART" id="SM00320">
    <property type="entry name" value="WD40"/>
    <property type="match status" value="3"/>
</dbReference>
<evidence type="ECO:0000259" key="5">
    <source>
        <dbReference type="Pfam" id="PF06978"/>
    </source>
</evidence>
<evidence type="ECO:0000256" key="2">
    <source>
        <dbReference type="ARBA" id="ARBA00022737"/>
    </source>
</evidence>
<name>A0A8T0A270_9BILA</name>
<dbReference type="Pfam" id="PF00400">
    <property type="entry name" value="WD40"/>
    <property type="match status" value="3"/>
</dbReference>
<gene>
    <name evidence="7" type="ORF">Mgra_00000355</name>
</gene>
<dbReference type="SMART" id="SM00667">
    <property type="entry name" value="LisH"/>
    <property type="match status" value="1"/>
</dbReference>
<organism evidence="7 8">
    <name type="scientific">Meloidogyne graminicola</name>
    <dbReference type="NCBI Taxonomy" id="189291"/>
    <lineage>
        <taxon>Eukaryota</taxon>
        <taxon>Metazoa</taxon>
        <taxon>Ecdysozoa</taxon>
        <taxon>Nematoda</taxon>
        <taxon>Chromadorea</taxon>
        <taxon>Rhabditida</taxon>
        <taxon>Tylenchina</taxon>
        <taxon>Tylenchomorpha</taxon>
        <taxon>Tylenchoidea</taxon>
        <taxon>Meloidogynidae</taxon>
        <taxon>Meloidogyninae</taxon>
        <taxon>Meloidogyne</taxon>
    </lineage>
</organism>
<feature type="region of interest" description="Disordered" evidence="4">
    <location>
        <begin position="587"/>
        <end position="648"/>
    </location>
</feature>